<sequence>MRDASDWLVNLTPRRRGRVSLLCLPFAGGGAGAFHDWPDGLPPDVEVWAVRLPGRESRLVEEPYRDLGALVDALVPEVAGLVGTPYAVFGHSMGALVGYELVRRLRAAGLPEPGLLVASGHDAPHVAAHPRQLHAMPDPALVAALRDYGATPDTLLAQPELLELFLPTIRADFAVVETYAYRPGPPLRCPFAVLRGVADHDVTPAGCAAWAELTAGPTAQLAFPGGHFFIDEARERVLAELTELLDGVGRARRAA</sequence>
<dbReference type="EMBL" id="PTIX01000031">
    <property type="protein sequence ID" value="PPK63145.1"/>
    <property type="molecule type" value="Genomic_DNA"/>
</dbReference>
<evidence type="ECO:0000313" key="3">
    <source>
        <dbReference type="EMBL" id="PPK63145.1"/>
    </source>
</evidence>
<dbReference type="Pfam" id="PF00975">
    <property type="entry name" value="Thioesterase"/>
    <property type="match status" value="1"/>
</dbReference>
<accession>A0A2S6GD31</accession>
<evidence type="ECO:0000313" key="4">
    <source>
        <dbReference type="Proteomes" id="UP000239203"/>
    </source>
</evidence>
<dbReference type="InterPro" id="IPR029058">
    <property type="entry name" value="AB_hydrolase_fold"/>
</dbReference>
<dbReference type="GO" id="GO:0008610">
    <property type="term" value="P:lipid biosynthetic process"/>
    <property type="evidence" value="ECO:0007669"/>
    <property type="project" value="TreeGrafter"/>
</dbReference>
<proteinExistence type="inferred from homology"/>
<dbReference type="AlphaFoldDB" id="A0A2S6GD31"/>
<dbReference type="SUPFAM" id="SSF53474">
    <property type="entry name" value="alpha/beta-Hydrolases"/>
    <property type="match status" value="1"/>
</dbReference>
<organism evidence="3 4">
    <name type="scientific">Actinokineospora auranticolor</name>
    <dbReference type="NCBI Taxonomy" id="155976"/>
    <lineage>
        <taxon>Bacteria</taxon>
        <taxon>Bacillati</taxon>
        <taxon>Actinomycetota</taxon>
        <taxon>Actinomycetes</taxon>
        <taxon>Pseudonocardiales</taxon>
        <taxon>Pseudonocardiaceae</taxon>
        <taxon>Actinokineospora</taxon>
    </lineage>
</organism>
<comment type="caution">
    <text evidence="3">The sequence shown here is derived from an EMBL/GenBank/DDBJ whole genome shotgun (WGS) entry which is preliminary data.</text>
</comment>
<dbReference type="Proteomes" id="UP000239203">
    <property type="component" value="Unassembled WGS sequence"/>
</dbReference>
<evidence type="ECO:0000259" key="2">
    <source>
        <dbReference type="Pfam" id="PF00975"/>
    </source>
</evidence>
<dbReference type="PANTHER" id="PTHR11487:SF0">
    <property type="entry name" value="S-ACYL FATTY ACID SYNTHASE THIOESTERASE, MEDIUM CHAIN"/>
    <property type="match status" value="1"/>
</dbReference>
<dbReference type="PANTHER" id="PTHR11487">
    <property type="entry name" value="THIOESTERASE"/>
    <property type="match status" value="1"/>
</dbReference>
<dbReference type="Gene3D" id="3.40.50.1820">
    <property type="entry name" value="alpha/beta hydrolase"/>
    <property type="match status" value="1"/>
</dbReference>
<dbReference type="RefSeq" id="WP_104482955.1">
    <property type="nucleotide sequence ID" value="NZ_CP154825.1"/>
</dbReference>
<comment type="similarity">
    <text evidence="1">Belongs to the thioesterase family.</text>
</comment>
<reference evidence="3 4" key="1">
    <citation type="submission" date="2018-02" db="EMBL/GenBank/DDBJ databases">
        <title>Genomic Encyclopedia of Archaeal and Bacterial Type Strains, Phase II (KMG-II): from individual species to whole genera.</title>
        <authorList>
            <person name="Goeker M."/>
        </authorList>
    </citation>
    <scope>NUCLEOTIDE SEQUENCE [LARGE SCALE GENOMIC DNA]</scope>
    <source>
        <strain evidence="3 4">YU 961-1</strain>
    </source>
</reference>
<feature type="domain" description="Thioesterase" evidence="2">
    <location>
        <begin position="21"/>
        <end position="240"/>
    </location>
</feature>
<name>A0A2S6GD31_9PSEU</name>
<dbReference type="OrthoDB" id="4169718at2"/>
<gene>
    <name evidence="3" type="ORF">CLV40_13114</name>
</gene>
<protein>
    <submittedName>
        <fullName evidence="3">Surfactin synthase thioesterase subunit</fullName>
    </submittedName>
</protein>
<evidence type="ECO:0000256" key="1">
    <source>
        <dbReference type="ARBA" id="ARBA00007169"/>
    </source>
</evidence>
<dbReference type="InterPro" id="IPR001031">
    <property type="entry name" value="Thioesterase"/>
</dbReference>
<dbReference type="InterPro" id="IPR012223">
    <property type="entry name" value="TEII"/>
</dbReference>
<keyword evidence="4" id="KW-1185">Reference proteome</keyword>